<accession>A0A1H1GQ16</accession>
<keyword evidence="2" id="KW-1185">Reference proteome</keyword>
<dbReference type="EMBL" id="FNKX01000001">
    <property type="protein sequence ID" value="SDR14966.1"/>
    <property type="molecule type" value="Genomic_DNA"/>
</dbReference>
<dbReference type="RefSeq" id="WP_090804255.1">
    <property type="nucleotide sequence ID" value="NZ_FNKX01000001.1"/>
</dbReference>
<dbReference type="Proteomes" id="UP000199365">
    <property type="component" value="Unassembled WGS sequence"/>
</dbReference>
<evidence type="ECO:0000313" key="2">
    <source>
        <dbReference type="Proteomes" id="UP000199365"/>
    </source>
</evidence>
<name>A0A1H1GQ16_9BURK</name>
<sequence length="630" mass="70498">MDPRHLRYYNRELQHVREMGAEFASEYPKIAGRLGMEGLDCADPYVERLLEGFAFLAARVQMKLDAQYPVFTQHLLEMIYPHYLTPIPSMAVVQLHPDQAEDLPATGHAVARHTVLRGLTGFGERTACEYRTAHDVTLWPLAITEARYLDTPAALAAADLVPPPSKAGQVRAGLRLKFATLSGVAANTLALDSLPVYLAGADDLPRWLYEQLMANRIGYTVRATAPDGQTIETQHDASALRAKGFDEEDAILPYGGRSFSGYRLLHEYFACPERFLFAEFTELRSLLARSRGNEFEIVVWLERSVTRLHNAIDAGNFRLFCTPAINLFERRADRIHLQQGDTEYHVLGDHTRPMDFEVHSVLEVQGYGDRQEPEQSFLPFYDSTARTWHGGQAAFYTLRREPRLISSRQKQRGARSSYVGSETFIALVDANDAPYATPLRQLGLRLLCTNRDLPLHMPVGKSYTDFTLDTDAPVASIRCVAGPTRPRAPTATGESAWRLISHLQLNYLSLLDEEGETGAAALREMLGLYHDEFDAATRRQIEGIKHVAAKPITRRVPVPGPITYGRGLEITLSCDDAAFEGSGAFLLASVLQHFFARYVSLNSFAETVLRTLERNEVARWPANPGKRPIL</sequence>
<reference evidence="2" key="1">
    <citation type="submission" date="2016-10" db="EMBL/GenBank/DDBJ databases">
        <authorList>
            <person name="Varghese N."/>
            <person name="Submissions S."/>
        </authorList>
    </citation>
    <scope>NUCLEOTIDE SEQUENCE [LARGE SCALE GENOMIC DNA]</scope>
    <source>
        <strain evidence="2">DUS833</strain>
    </source>
</reference>
<organism evidence="1 2">
    <name type="scientific">Paraburkholderia tuberum</name>
    <dbReference type="NCBI Taxonomy" id="157910"/>
    <lineage>
        <taxon>Bacteria</taxon>
        <taxon>Pseudomonadati</taxon>
        <taxon>Pseudomonadota</taxon>
        <taxon>Betaproteobacteria</taxon>
        <taxon>Burkholderiales</taxon>
        <taxon>Burkholderiaceae</taxon>
        <taxon>Paraburkholderia</taxon>
    </lineage>
</organism>
<protein>
    <submittedName>
        <fullName evidence="1">Type VI secretion system protein ImpG</fullName>
    </submittedName>
</protein>
<evidence type="ECO:0000313" key="1">
    <source>
        <dbReference type="EMBL" id="SDR14966.1"/>
    </source>
</evidence>
<gene>
    <name evidence="1" type="ORF">SAMN05445850_3002</name>
</gene>
<dbReference type="PANTHER" id="PTHR35370:SF1">
    <property type="entry name" value="TYPE VI SECRETION SYSTEM COMPONENT TSSF1"/>
    <property type="match status" value="1"/>
</dbReference>
<dbReference type="STRING" id="157910.SAMN05445850_3002"/>
<dbReference type="AlphaFoldDB" id="A0A1H1GQ16"/>
<proteinExistence type="predicted"/>
<dbReference type="PIRSF" id="PIRSF028304">
    <property type="entry name" value="UCP028304"/>
    <property type="match status" value="1"/>
</dbReference>
<dbReference type="NCBIfam" id="TIGR03359">
    <property type="entry name" value="VI_chp_6"/>
    <property type="match status" value="1"/>
</dbReference>
<dbReference type="PANTHER" id="PTHR35370">
    <property type="entry name" value="CYTOPLASMIC PROTEIN-RELATED-RELATED"/>
    <property type="match status" value="1"/>
</dbReference>
<dbReference type="InterPro" id="IPR010272">
    <property type="entry name" value="T6SS_TssF"/>
</dbReference>
<dbReference type="Pfam" id="PF05947">
    <property type="entry name" value="T6SS_TssF"/>
    <property type="match status" value="1"/>
</dbReference>